<organism evidence="2 3">
    <name type="scientific">Mycena albidolilacea</name>
    <dbReference type="NCBI Taxonomy" id="1033008"/>
    <lineage>
        <taxon>Eukaryota</taxon>
        <taxon>Fungi</taxon>
        <taxon>Dikarya</taxon>
        <taxon>Basidiomycota</taxon>
        <taxon>Agaricomycotina</taxon>
        <taxon>Agaricomycetes</taxon>
        <taxon>Agaricomycetidae</taxon>
        <taxon>Agaricales</taxon>
        <taxon>Marasmiineae</taxon>
        <taxon>Mycenaceae</taxon>
        <taxon>Mycena</taxon>
    </lineage>
</organism>
<sequence length="162" mass="16530">MQILSAAVSIILAASIVTAAPTSTDLELRDDNNRIPAAQALANAIGGKPINKCESICVTLRDSINNLGSLNTLCTNSTLSALNVCYNCEAQANAVPTSSLQSAADQFISTCKANNNSTNYNNVTIVATSNNDKKPSSASRSAIMVTGGVAVVGAVLGSLLAL</sequence>
<gene>
    <name evidence="2" type="ORF">DFH08DRAFT_1073904</name>
</gene>
<accession>A0AAD7EZP3</accession>
<reference evidence="2" key="1">
    <citation type="submission" date="2023-03" db="EMBL/GenBank/DDBJ databases">
        <title>Massive genome expansion in bonnet fungi (Mycena s.s.) driven by repeated elements and novel gene families across ecological guilds.</title>
        <authorList>
            <consortium name="Lawrence Berkeley National Laboratory"/>
            <person name="Harder C.B."/>
            <person name="Miyauchi S."/>
            <person name="Viragh M."/>
            <person name="Kuo A."/>
            <person name="Thoen E."/>
            <person name="Andreopoulos B."/>
            <person name="Lu D."/>
            <person name="Skrede I."/>
            <person name="Drula E."/>
            <person name="Henrissat B."/>
            <person name="Morin E."/>
            <person name="Kohler A."/>
            <person name="Barry K."/>
            <person name="LaButti K."/>
            <person name="Morin E."/>
            <person name="Salamov A."/>
            <person name="Lipzen A."/>
            <person name="Mereny Z."/>
            <person name="Hegedus B."/>
            <person name="Baldrian P."/>
            <person name="Stursova M."/>
            <person name="Weitz H."/>
            <person name="Taylor A."/>
            <person name="Grigoriev I.V."/>
            <person name="Nagy L.G."/>
            <person name="Martin F."/>
            <person name="Kauserud H."/>
        </authorList>
    </citation>
    <scope>NUCLEOTIDE SEQUENCE</scope>
    <source>
        <strain evidence="2">CBHHK002</strain>
    </source>
</reference>
<feature type="signal peptide" evidence="1">
    <location>
        <begin position="1"/>
        <end position="19"/>
    </location>
</feature>
<keyword evidence="3" id="KW-1185">Reference proteome</keyword>
<feature type="chain" id="PRO_5042215440" evidence="1">
    <location>
        <begin position="20"/>
        <end position="162"/>
    </location>
</feature>
<dbReference type="Proteomes" id="UP001218218">
    <property type="component" value="Unassembled WGS sequence"/>
</dbReference>
<name>A0AAD7EZP3_9AGAR</name>
<evidence type="ECO:0000256" key="1">
    <source>
        <dbReference type="SAM" id="SignalP"/>
    </source>
</evidence>
<proteinExistence type="predicted"/>
<protein>
    <submittedName>
        <fullName evidence="2">Uncharacterized protein</fullName>
    </submittedName>
</protein>
<dbReference type="EMBL" id="JARIHO010000005">
    <property type="protein sequence ID" value="KAJ7360668.1"/>
    <property type="molecule type" value="Genomic_DNA"/>
</dbReference>
<comment type="caution">
    <text evidence="2">The sequence shown here is derived from an EMBL/GenBank/DDBJ whole genome shotgun (WGS) entry which is preliminary data.</text>
</comment>
<keyword evidence="1" id="KW-0732">Signal</keyword>
<evidence type="ECO:0000313" key="3">
    <source>
        <dbReference type="Proteomes" id="UP001218218"/>
    </source>
</evidence>
<dbReference type="AlphaFoldDB" id="A0AAD7EZP3"/>
<evidence type="ECO:0000313" key="2">
    <source>
        <dbReference type="EMBL" id="KAJ7360668.1"/>
    </source>
</evidence>